<evidence type="ECO:0000259" key="2">
    <source>
        <dbReference type="Pfam" id="PF14675"/>
    </source>
</evidence>
<feature type="domain" description="FANCI helical" evidence="6">
    <location>
        <begin position="539"/>
        <end position="765"/>
    </location>
</feature>
<sequence>MPEMFGSGNYPALVSSDEIIRLASECRRRLRLRQNNVPRPTLPPFLLDPSYHPILLSYLNRRASFHQNRSTAVSAYVDSLLTLSKIEDSLTPLLPHLLQSYTSLFTSRQIPHDLHSSSSLRRFSTHLDSMPAPDLVPVVVSIISYVPHISEREDAQILILLPKCLNLIDSFERMHNRVEYTNSVLDKMLKYDCCKAFYVKMVEIIHDFEYVDKTRRSEFLGKVFAGMKDVDVQDIPWLVIRLLVLASKGFDKRDVIEGILMFFGGEEMDAKGGLIMRQVEGTVLLHINSVVEKDPGLAREVLRLVMCGYSRAFNHFTIGVLFSISRIEWLNASAIWILKSTLFDVYKGYKFAKCDMSVKESSFGREHVVSSIVKLGFGLLEGVEEKSSKEIKYDCIAGPVELGLEVLKSLFDLHDGVRNEIIQQCILQILSSKPGVIPIIRLLGDLVQSHLHSLLQCASDLKKLLENFTFSDSEISSSLINVLWPLIKCSRDLQDHTILALQKGTFRQEASVHVSAAAAIVELILAEKRSEKRGSASLQKSSSEASSCQKTEVYHITGAGLFQELSGLLRRCLCQQARVREIVYHGLLKLVLIDPLVAEHVLNFILPHFQRFLTKDTELLEIINCIIIENGEVFIEEPFDCLLFCTSWILQLFHQIASNPSDSLDLPGFSLTQENEEGRTLASRSLSNGLLQIRDLIKTESLSGILEDFEAKHTLESGQVAMCYLIFLGIIEVNLNTTFFELEKATDVKKAELVKELSRLVSLYECAEEEASEFMQKTAAKRGLMRSSSNCGSDKLYSSCTNLQERSPRLKTSYIHQLLQGAIKQINGGFQDLLSDDGASVLLVTLSFVLKICMRQLDFISLGKDDPLKTVQGNINSLGSPLLEVILLLKTREKSEISQRKKDITGRKDIGGHRENIQLALVCLKKLITISLSSSDYAVMLNDLLSVARNEAASGNVSDASWDTHDNICDSVEPGRSKEMFIEKITKPLLEEFLGLSYFPEVEVIGDIVQMIAGTMVGGTKNLIGEWATNICRSTSITDPEVAKRMFCLIVSLTSAPNDMLVVQDMATHLLQVVGSEKAAPSDTSEAYPIINKSTSAAIATYILGFIEYFIIEMQYVIRKLQGCILTQNEDPKVLALEESLYKREEAAVLVLSSFVQMDLKYPHTEKFLRVTAMFYKYMSAILKLLSAPRAIDNQILQHMKHQKLEDLTGNLLTDPLCHVIRQKVEWYGLQNYSDPAVTIPEPVQREIACEVELLIRVRDYNNDLIELCTVMSRKFEHFEGFGGDVGNGNNAVLSPKSNSAEAAEDPGSRNGDRIHLPPEKDKNSCSRGRGYGWANRKLKPKSNNSPARYRVLNLHRKSMSEMSSSDHQPPPLSSAEIIQLAHECRGRRQNNIHQPALPPFLLTPSSQATLLAYLNDLAASSPNPSTAVSKYVDSLLSFSKIEDCLTSLLPSLLLSYTSLFTSQQIPHDSHSSSSLKLFSTHLDSMPEPDLVPVVDSIISYLPHISENEDIQILNLLPKCVNLIRSLNGVKNQVEYTNSVLDKMLECGWCKVLCVRMVEIIKDFEFLDKTRRSEFLAKVFIGMRDVDVHEIPWLVNQLLVFASKGFGKREVIEGIVIFFGGEEMDKKDESIMRQAEGNVLAQINFAVEEDPELEKEVLGLFRLGYSRAFNHFRVEVLLSIASVKRLNVSAIGVLKSTLLGAYKGYKFAKECKWLADGLKEDYFQQARAIEQAVSRAVRESSFGREHVVPSIVQLGFVLLECVEKKSSKETKYDCVAGPEELGSAMLKSLFDFNDATKTEIIQQCNLWILSSKPNMMPVIRLLGHLVHSHPNPLLEQASYLEKMLDYFLFLDPEISSSFIIVLWPLMKCSKDLQDNTILVLRKATFRRESSAHISAASAIVELLLAEKRPEKNVSLSLQKISSQASCNQKTEVFRTAEADLFDKLSGLLERCLCHQPRVREIVYHGLLKLVLIDPLSAARVLDFLLPHFQRTLTKDSQLIEIIECIKIESGEFFIKEPFDCLLYCISWILQLFHQHVTDPSVLSDLPGFSLIQENEARTNPASQILSHGLLEIRDLIKTVRLSDQAYLKIL</sequence>
<feature type="compositionally biased region" description="Basic and acidic residues" evidence="1">
    <location>
        <begin position="1307"/>
        <end position="1325"/>
    </location>
</feature>
<feature type="domain" description="FANCI helical" evidence="6">
    <location>
        <begin position="1920"/>
        <end position="2084"/>
    </location>
</feature>
<dbReference type="InterPro" id="IPR029312">
    <property type="entry name" value="FANCI_HD2"/>
</dbReference>
<proteinExistence type="predicted"/>
<dbReference type="InterPro" id="IPR029308">
    <property type="entry name" value="FANCI_S1"/>
</dbReference>
<dbReference type="EMBL" id="OOIL02003256">
    <property type="protein sequence ID" value="VFQ86775.1"/>
    <property type="molecule type" value="Genomic_DNA"/>
</dbReference>
<dbReference type="Pfam" id="PF14678">
    <property type="entry name" value="FANCI_S4"/>
    <property type="match status" value="1"/>
</dbReference>
<dbReference type="Pfam" id="PF14679">
    <property type="entry name" value="FANCI_HD1"/>
    <property type="match status" value="1"/>
</dbReference>
<feature type="compositionally biased region" description="Polar residues" evidence="1">
    <location>
        <begin position="1288"/>
        <end position="1301"/>
    </location>
</feature>
<gene>
    <name evidence="7" type="ORF">CCAM_LOCUS28551</name>
</gene>
<evidence type="ECO:0000259" key="5">
    <source>
        <dbReference type="Pfam" id="PF14679"/>
    </source>
</evidence>
<feature type="domain" description="FANCI solenoid 1" evidence="2">
    <location>
        <begin position="1469"/>
        <end position="1637"/>
    </location>
</feature>
<feature type="domain" description="FANCI solenoid 2" evidence="3">
    <location>
        <begin position="1747"/>
        <end position="1899"/>
    </location>
</feature>
<dbReference type="PANTHER" id="PTHR21818">
    <property type="entry name" value="BC025462 PROTEIN"/>
    <property type="match status" value="1"/>
</dbReference>
<dbReference type="OrthoDB" id="195089at2759"/>
<dbReference type="Pfam" id="PF14676">
    <property type="entry name" value="FANCI_S2"/>
    <property type="match status" value="2"/>
</dbReference>
<dbReference type="InterPro" id="IPR029314">
    <property type="entry name" value="FANCI_S4"/>
</dbReference>
<dbReference type="PANTHER" id="PTHR21818:SF0">
    <property type="entry name" value="FANCONI ANEMIA GROUP I PROTEIN"/>
    <property type="match status" value="1"/>
</dbReference>
<feature type="domain" description="FANCI solenoid 2" evidence="3">
    <location>
        <begin position="368"/>
        <end position="520"/>
    </location>
</feature>
<evidence type="ECO:0000313" key="8">
    <source>
        <dbReference type="Proteomes" id="UP000595140"/>
    </source>
</evidence>
<feature type="region of interest" description="Disordered" evidence="1">
    <location>
        <begin position="1287"/>
        <end position="1349"/>
    </location>
</feature>
<feature type="domain" description="FANCI solenoid 1" evidence="2">
    <location>
        <begin position="117"/>
        <end position="291"/>
    </location>
</feature>
<dbReference type="GO" id="GO:0006281">
    <property type="term" value="P:DNA repair"/>
    <property type="evidence" value="ECO:0007669"/>
    <property type="project" value="InterPro"/>
</dbReference>
<dbReference type="Proteomes" id="UP000595140">
    <property type="component" value="Unassembled WGS sequence"/>
</dbReference>
<dbReference type="Pfam" id="PF14680">
    <property type="entry name" value="FANCI_HD2"/>
    <property type="match status" value="2"/>
</dbReference>
<keyword evidence="8" id="KW-1185">Reference proteome</keyword>
<evidence type="ECO:0000256" key="1">
    <source>
        <dbReference type="SAM" id="MobiDB-lite"/>
    </source>
</evidence>
<dbReference type="InterPro" id="IPR029315">
    <property type="entry name" value="FANCI_S2"/>
</dbReference>
<name>A0A484MDI9_9ASTE</name>
<dbReference type="InterPro" id="IPR026171">
    <property type="entry name" value="FANCI"/>
</dbReference>
<dbReference type="GO" id="GO:0070182">
    <property type="term" value="F:DNA polymerase binding"/>
    <property type="evidence" value="ECO:0007669"/>
    <property type="project" value="TreeGrafter"/>
</dbReference>
<evidence type="ECO:0000313" key="7">
    <source>
        <dbReference type="EMBL" id="VFQ86775.1"/>
    </source>
</evidence>
<evidence type="ECO:0000259" key="3">
    <source>
        <dbReference type="Pfam" id="PF14676"/>
    </source>
</evidence>
<dbReference type="Pfam" id="PF14675">
    <property type="entry name" value="FANCI_S1"/>
    <property type="match status" value="2"/>
</dbReference>
<feature type="domain" description="FANCI solenoid 4" evidence="4">
    <location>
        <begin position="1062"/>
        <end position="1268"/>
    </location>
</feature>
<evidence type="ECO:0000259" key="4">
    <source>
        <dbReference type="Pfam" id="PF14678"/>
    </source>
</evidence>
<organism evidence="7 8">
    <name type="scientific">Cuscuta campestris</name>
    <dbReference type="NCBI Taxonomy" id="132261"/>
    <lineage>
        <taxon>Eukaryota</taxon>
        <taxon>Viridiplantae</taxon>
        <taxon>Streptophyta</taxon>
        <taxon>Embryophyta</taxon>
        <taxon>Tracheophyta</taxon>
        <taxon>Spermatophyta</taxon>
        <taxon>Magnoliopsida</taxon>
        <taxon>eudicotyledons</taxon>
        <taxon>Gunneridae</taxon>
        <taxon>Pentapetalae</taxon>
        <taxon>asterids</taxon>
        <taxon>lamiids</taxon>
        <taxon>Solanales</taxon>
        <taxon>Convolvulaceae</taxon>
        <taxon>Cuscuteae</taxon>
        <taxon>Cuscuta</taxon>
        <taxon>Cuscuta subgen. Grammica</taxon>
        <taxon>Cuscuta sect. Cleistogrammica</taxon>
    </lineage>
</organism>
<dbReference type="InterPro" id="IPR029310">
    <property type="entry name" value="FANCI_HD1"/>
</dbReference>
<feature type="domain" description="FANCI helical" evidence="5">
    <location>
        <begin position="1652"/>
        <end position="1734"/>
    </location>
</feature>
<reference evidence="7 8" key="1">
    <citation type="submission" date="2018-04" db="EMBL/GenBank/DDBJ databases">
        <authorList>
            <person name="Vogel A."/>
        </authorList>
    </citation>
    <scope>NUCLEOTIDE SEQUENCE [LARGE SCALE GENOMIC DNA]</scope>
</reference>
<evidence type="ECO:0000259" key="6">
    <source>
        <dbReference type="Pfam" id="PF14680"/>
    </source>
</evidence>
<accession>A0A484MDI9</accession>
<protein>
    <submittedName>
        <fullName evidence="7">Uncharacterized protein</fullName>
    </submittedName>
</protein>